<dbReference type="PIRSF" id="PIRSF006113">
    <property type="entry name" value="PTP_synth"/>
    <property type="match status" value="1"/>
</dbReference>
<evidence type="ECO:0000256" key="1">
    <source>
        <dbReference type="ARBA" id="ARBA00005061"/>
    </source>
</evidence>
<keyword evidence="6 11" id="KW-0862">Zinc</keyword>
<dbReference type="SUPFAM" id="SSF55620">
    <property type="entry name" value="Tetrahydrobiopterin biosynthesis enzymes-like"/>
    <property type="match status" value="1"/>
</dbReference>
<dbReference type="GO" id="GO:0070497">
    <property type="term" value="F:6-carboxytetrahydropterin synthase activity"/>
    <property type="evidence" value="ECO:0007669"/>
    <property type="project" value="UniProtKB-EC"/>
</dbReference>
<keyword evidence="7" id="KW-0456">Lyase</keyword>
<proteinExistence type="inferred from homology"/>
<dbReference type="InterPro" id="IPR038418">
    <property type="entry name" value="6-PTP_synth/QueD_sf"/>
</dbReference>
<dbReference type="GO" id="GO:0046872">
    <property type="term" value="F:metal ion binding"/>
    <property type="evidence" value="ECO:0007669"/>
    <property type="project" value="UniProtKB-KW"/>
</dbReference>
<evidence type="ECO:0000256" key="4">
    <source>
        <dbReference type="ARBA" id="ARBA00018141"/>
    </source>
</evidence>
<sequence length="151" mass="17475">MNTIRITKEFTFEMAHALSEYRGKCYNVHGHSYGLEVTVKGKPLRAEGVEEAGMVMDFSILKQIVNEAIIQPFDHAFVIHHSDRRFTYLPKATKMVIVNYQPTCECMIIDFAERLQKLFPEGVALHRLMLRETATSYAEWYAEDNKSVQEI</sequence>
<comment type="pathway">
    <text evidence="1">Purine metabolism; 7-cyano-7-deazaguanine biosynthesis.</text>
</comment>
<dbReference type="PANTHER" id="PTHR12589">
    <property type="entry name" value="PYRUVOYL TETRAHYDROBIOPTERIN SYNTHASE"/>
    <property type="match status" value="1"/>
</dbReference>
<feature type="active site" description="Charge relay system" evidence="10">
    <location>
        <position position="132"/>
    </location>
</feature>
<dbReference type="Pfam" id="PF01242">
    <property type="entry name" value="PTPS"/>
    <property type="match status" value="1"/>
</dbReference>
<dbReference type="EMBL" id="JAEUGD010000066">
    <property type="protein sequence ID" value="MBL6448992.1"/>
    <property type="molecule type" value="Genomic_DNA"/>
</dbReference>
<feature type="active site" description="Proton acceptor" evidence="10">
    <location>
        <position position="25"/>
    </location>
</feature>
<keyword evidence="5 11" id="KW-0479">Metal-binding</keyword>
<reference evidence="12" key="1">
    <citation type="submission" date="2021-01" db="EMBL/GenBank/DDBJ databases">
        <title>Fulvivirga kasyanovii gen. nov., sp nov., a novel member of the phylum Bacteroidetes isolated from seawater in a mussel farm.</title>
        <authorList>
            <person name="Zhao L.-H."/>
            <person name="Wang Z.-J."/>
        </authorList>
    </citation>
    <scope>NUCLEOTIDE SEQUENCE</scope>
    <source>
        <strain evidence="12">29W222</strain>
    </source>
</reference>
<evidence type="ECO:0000256" key="10">
    <source>
        <dbReference type="PIRSR" id="PIRSR006113-1"/>
    </source>
</evidence>
<evidence type="ECO:0000256" key="7">
    <source>
        <dbReference type="ARBA" id="ARBA00023239"/>
    </source>
</evidence>
<name>A0A937G1Q6_9BACT</name>
<feature type="binding site" evidence="11">
    <location>
        <position position="31"/>
    </location>
    <ligand>
        <name>Zn(2+)</name>
        <dbReference type="ChEBI" id="CHEBI:29105"/>
    </ligand>
</feature>
<evidence type="ECO:0000256" key="9">
    <source>
        <dbReference type="ARBA" id="ARBA00048807"/>
    </source>
</evidence>
<gene>
    <name evidence="12" type="ORF">JMN32_21960</name>
</gene>
<dbReference type="Proteomes" id="UP000614216">
    <property type="component" value="Unassembled WGS sequence"/>
</dbReference>
<evidence type="ECO:0000313" key="13">
    <source>
        <dbReference type="Proteomes" id="UP000614216"/>
    </source>
</evidence>
<dbReference type="PANTHER" id="PTHR12589:SF7">
    <property type="entry name" value="6-PYRUVOYL TETRAHYDROBIOPTERIN SYNTHASE"/>
    <property type="match status" value="1"/>
</dbReference>
<dbReference type="RefSeq" id="WP_202858527.1">
    <property type="nucleotide sequence ID" value="NZ_JAEUGD010000066.1"/>
</dbReference>
<comment type="caution">
    <text evidence="12">The sequence shown here is derived from an EMBL/GenBank/DDBJ whole genome shotgun (WGS) entry which is preliminary data.</text>
</comment>
<dbReference type="AlphaFoldDB" id="A0A937G1Q6"/>
<evidence type="ECO:0000256" key="11">
    <source>
        <dbReference type="PIRSR" id="PIRSR006113-2"/>
    </source>
</evidence>
<feature type="active site" description="Charge relay system" evidence="10">
    <location>
        <position position="75"/>
    </location>
</feature>
<comment type="catalytic activity">
    <reaction evidence="9">
        <text>7,8-dihydroneopterin 3'-triphosphate + H2O = 6-carboxy-5,6,7,8-tetrahydropterin + triphosphate + acetaldehyde + 2 H(+)</text>
        <dbReference type="Rhea" id="RHEA:27966"/>
        <dbReference type="ChEBI" id="CHEBI:15343"/>
        <dbReference type="ChEBI" id="CHEBI:15377"/>
        <dbReference type="ChEBI" id="CHEBI:15378"/>
        <dbReference type="ChEBI" id="CHEBI:18036"/>
        <dbReference type="ChEBI" id="CHEBI:58462"/>
        <dbReference type="ChEBI" id="CHEBI:61032"/>
        <dbReference type="EC" id="4.1.2.50"/>
    </reaction>
</comment>
<evidence type="ECO:0000256" key="3">
    <source>
        <dbReference type="ARBA" id="ARBA00012982"/>
    </source>
</evidence>
<accession>A0A937G1Q6</accession>
<evidence type="ECO:0000256" key="8">
    <source>
        <dbReference type="ARBA" id="ARBA00031449"/>
    </source>
</evidence>
<feature type="binding site" evidence="11">
    <location>
        <position position="16"/>
    </location>
    <ligand>
        <name>Zn(2+)</name>
        <dbReference type="ChEBI" id="CHEBI:29105"/>
    </ligand>
</feature>
<dbReference type="InterPro" id="IPR007115">
    <property type="entry name" value="6-PTP_synth/QueD"/>
</dbReference>
<evidence type="ECO:0000256" key="5">
    <source>
        <dbReference type="ARBA" id="ARBA00022723"/>
    </source>
</evidence>
<comment type="similarity">
    <text evidence="2">Belongs to the PTPS family. QueD subfamily.</text>
</comment>
<keyword evidence="13" id="KW-1185">Reference proteome</keyword>
<dbReference type="EC" id="4.1.2.50" evidence="3"/>
<evidence type="ECO:0000256" key="2">
    <source>
        <dbReference type="ARBA" id="ARBA00008900"/>
    </source>
</evidence>
<comment type="cofactor">
    <cofactor evidence="11">
        <name>Zn(2+)</name>
        <dbReference type="ChEBI" id="CHEBI:29105"/>
    </cofactor>
    <text evidence="11">Binds 1 zinc ion per subunit.</text>
</comment>
<organism evidence="12 13">
    <name type="scientific">Fulvivirga marina</name>
    <dbReference type="NCBI Taxonomy" id="2494733"/>
    <lineage>
        <taxon>Bacteria</taxon>
        <taxon>Pseudomonadati</taxon>
        <taxon>Bacteroidota</taxon>
        <taxon>Cytophagia</taxon>
        <taxon>Cytophagales</taxon>
        <taxon>Fulvivirgaceae</taxon>
        <taxon>Fulvivirga</taxon>
    </lineage>
</organism>
<feature type="binding site" evidence="11">
    <location>
        <position position="29"/>
    </location>
    <ligand>
        <name>Zn(2+)</name>
        <dbReference type="ChEBI" id="CHEBI:29105"/>
    </ligand>
</feature>
<evidence type="ECO:0000256" key="6">
    <source>
        <dbReference type="ARBA" id="ARBA00022833"/>
    </source>
</evidence>
<evidence type="ECO:0000313" key="12">
    <source>
        <dbReference type="EMBL" id="MBL6448992.1"/>
    </source>
</evidence>
<dbReference type="Gene3D" id="3.30.479.10">
    <property type="entry name" value="6-pyruvoyl tetrahydropterin synthase/QueD"/>
    <property type="match status" value="1"/>
</dbReference>
<protein>
    <recommendedName>
        <fullName evidence="4">6-carboxy-5,6,7,8-tetrahydropterin synthase</fullName>
        <ecNumber evidence="3">4.1.2.50</ecNumber>
    </recommendedName>
    <alternativeName>
        <fullName evidence="8">Queuosine biosynthesis protein QueD</fullName>
    </alternativeName>
</protein>